<dbReference type="InterPro" id="IPR008638">
    <property type="entry name" value="FhaB/CdiA-like_TPS"/>
</dbReference>
<dbReference type="Pfam" id="PF05860">
    <property type="entry name" value="TPS"/>
    <property type="match status" value="1"/>
</dbReference>
<dbReference type="EMBL" id="FOSK01000029">
    <property type="protein sequence ID" value="SFL25174.1"/>
    <property type="molecule type" value="Genomic_DNA"/>
</dbReference>
<dbReference type="NCBIfam" id="TIGR01901">
    <property type="entry name" value="adhes_NPXG"/>
    <property type="match status" value="1"/>
</dbReference>
<dbReference type="Gene3D" id="2.160.20.10">
    <property type="entry name" value="Single-stranded right-handed beta-helix, Pectin lyase-like"/>
    <property type="match status" value="1"/>
</dbReference>
<dbReference type="SMART" id="SM00912">
    <property type="entry name" value="Haemagg_act"/>
    <property type="match status" value="1"/>
</dbReference>
<accession>A0A1I4G575</accession>
<sequence length="2512" mass="253057">MKKFLNSFFCAAFLTQGIIPAYAQSLTPDPNSNTPDVLEAPNGVPVVNIVTPTSSGLSHNKFLDFNVGKDGLVLNNSTQMSPSDLGGIIEQNPNLKNGAASLILNEVTSSNRSLLQGPTEVHGQAASYILVNPNGMTCNGCGFINIPRATLSTGVPHVENGVLQEIIVDQGSVTIGPDGLSAQETDYFDIVARSIEINGQVNAGDYLGLFAGRNTYDPTTGKITARTGDSSDKPAFGIDSSALGGMYAGRITLVGTEDGVGVRTPDSVVAASGGFTLDASGKISLGGINSAGRTRVQSKKNVEVRSSSVVYAADTLELEAGGDIVISSQAVVAAAGNVALSAQNIFANGRDIAAGIDRQGKALEAKGKLAFTAQQHLQLGTNTVLRAGKNASLQAKSISQHGKINAEGRASITAGSYSFSGANGKLSAGSIHIKTAGSVVLGAETQGFLSKSDLNMTSGQMSLLADVFAKDTVTLISKDKLVVGKALEADGALSITAGKARFLEQAKVLAKGKLDLTTTAALSISGALESASHMSLESGVMTLSSGARVFAKGNLAGSVSSLQSTGLFASLKDLTLSSDGDIRLENDSYLHSSGTGSFTVGGDLSVGAKAADRTATLYTGSALDLSIDGALTLTTKTSSLTSAQSLEIDAARFDVAGQILSADTLDLTLTDAGTSNLAATGRIASNNALTLRGLRNGTHLNNSGELYGQQGIDLLLAGKLINNKPASLIRSDEALRLVAQHIENNGTLQANDELTVEANAGAVTQSASGQMVSLGGAVDLDASGLVQLAGVTQAATHLDLDAGSSLIVSGSLEAKDGQATIRVGDALALTSGSAISASGLLDVQVGSIDSEGMLSGAAATIKSLSGGITISAAGTVQSEQSNLSLTSAAAIDHQGKIISLGQLSIKAAQAYTQRGDLAQTKAKAALDISAASVTIAGEVTGLESVSLSARNGALTVLTGAALSSSGDMDLVAARAIDITQNTTLTSVKSITLEGASLTTSGLMEANDTIMLTAREDGLTNSGTLKANLAGEAGRTQEYGLKLYLKGDLVNSGNLTSGSSVFAAFDNYSGSGSLNSLTDMELEGKGDITVGSGGEILSKGALDLKASGLSVSGLLESSGDMILDTGALTISDNAQVLSGGDFSGTIASVQSAGIFASLSDFTLTSSGSVTLQDGSYLKSSGTGLLKVGGDLVVGARSPEHIATLYGAGALSITADGTVHLNDETASVATPDTLALKAGRLANDGQILSNGNLDLTLTKAGRSSLGGSGKLASNDGTLTLQGLSAGTHLENAGQIYGERGLDLRLRGKLENSGAASLIRSKAQLNITADEIVTAGTLQAQDELIVEAKSGTLIQSSSGQMVSLANFVDIDGAGQVQLGGITQAATYLSLDAGADLAISGSAASLAGDTIIRTSQSFTQAQGSVISTSNLMDVEATSLEVGGTLSGATTTVQSLSGNIAIDSAGIIQSKQGDLGLTSAGAVDHQGKIISLGQLSINAAQAYTQHGDLAQSQAKDALNINAASMTIAGEVTGLENVSLSARTGQLNIQTGAELYASGDMDLVAAQALDIASNTTLTSAKSISLDAARLASSGLMEANDTISITARDGGVTNSGILKANLAGEAGRTGAYGLKLSLKGDLVNTGTLYSGSSVFAEFGSYSGAGSLNSITDVEIDAAGAVTIGAGGQVIAKGALDLDSASLHVTGLLESTGDMILNTGALTIADNARVLSDGDFTGTSSSVDNAGILASLSDLTLTSSGSITLQDGSYLQALGTGTLSVGKDLSIGKQVAGRIATLYGASALSITADGTVHLSDATASIATPDTLVLKAGELDNDGEILGNGDLDLTLTKAGRSSLGSSGKIASNYGKLTLRGLSAGTHLENAGQIYGDQGLDLQLRGKLDNSGTTSLVRSDANLNIIAGEITNTGVLQAQSELRVEAKTGVFTQTSSGQMVSFASFVDIDSAGQVQLGGITQAGTYLALDAGEDLILSGSVATQSGDAIINVSGNLFQSTGSVVSVSDLLDMSAASIEANGTLSGDTTALESLSGDMTIGSAGIIQSKQGDLTLTSAGDVDHQGIMISLGGLTLDAAGSFIQHGSHAQTKAQKTLGISANTMSLDGELKGLQGVTLTARGGDLNLVATADIKSGRDLRLAAAQDLTVAGALFSEGKMLLEASRKLDVKTAGTITSLATLELDGDSLSNAGLLEANDAITLTAHAGALTNSGRVKANLAGEDSRIGEYGLKLALQGDLINTGSLYSGSSLLAEFDDYSGAGSLISIADMTLDADGAVAIATGGQVLSQGRLDLEADLLNVSGSLESAKDMMLEGEALTISTGSKIASDQLFSATLTKDVSVKSAAELYADTVTLNARSLTNTGKISAGSALSLRASNTLTNGPTAQILSNGTVNLQAKTLNNDGTINSSSSTTVTLRNTADASLTNAVSARLESLGELTISGRSVINNGLFSGGTGFTFTTTGDVSIEENAVWQSKSGTLFLSATNIHNEGTLVSGQDLALHSNTLDN</sequence>
<feature type="signal peptide" evidence="1">
    <location>
        <begin position="1"/>
        <end position="23"/>
    </location>
</feature>
<feature type="chain" id="PRO_5046648779" evidence="1">
    <location>
        <begin position="24"/>
        <end position="2512"/>
    </location>
</feature>
<proteinExistence type="predicted"/>
<name>A0A1I4G575_9HYPH</name>
<evidence type="ECO:0000313" key="4">
    <source>
        <dbReference type="Proteomes" id="UP000199598"/>
    </source>
</evidence>
<protein>
    <submittedName>
        <fullName evidence="3">Filamentous hemagglutinin family N-terminal domain-containing protein</fullName>
    </submittedName>
</protein>
<reference evidence="3 4" key="1">
    <citation type="submission" date="2016-10" db="EMBL/GenBank/DDBJ databases">
        <authorList>
            <person name="Varghese N."/>
            <person name="Submissions S."/>
        </authorList>
    </citation>
    <scope>NUCLEOTIDE SEQUENCE [LARGE SCALE GENOMIC DNA]</scope>
    <source>
        <strain evidence="3 4">DSM 16392</strain>
    </source>
</reference>
<dbReference type="SUPFAM" id="SSF51126">
    <property type="entry name" value="Pectin lyase-like"/>
    <property type="match status" value="1"/>
</dbReference>
<dbReference type="InterPro" id="IPR012334">
    <property type="entry name" value="Pectin_lyas_fold"/>
</dbReference>
<comment type="caution">
    <text evidence="3">The sequence shown here is derived from an EMBL/GenBank/DDBJ whole genome shotgun (WGS) entry which is preliminary data.</text>
</comment>
<dbReference type="NCBIfam" id="TIGR01731">
    <property type="entry name" value="fil_hemag_20aa"/>
    <property type="match status" value="12"/>
</dbReference>
<dbReference type="InterPro" id="IPR010069">
    <property type="entry name" value="CdiA_FHA1_rpt"/>
</dbReference>
<keyword evidence="4" id="KW-1185">Reference proteome</keyword>
<feature type="non-terminal residue" evidence="3">
    <location>
        <position position="2512"/>
    </location>
</feature>
<evidence type="ECO:0000313" key="3">
    <source>
        <dbReference type="EMBL" id="SFL25174.1"/>
    </source>
</evidence>
<feature type="domain" description="Filamentous haemagglutinin FhaB/tRNA nuclease CdiA-like TPS" evidence="2">
    <location>
        <begin position="41"/>
        <end position="161"/>
    </location>
</feature>
<dbReference type="Proteomes" id="UP000199598">
    <property type="component" value="Unassembled WGS sequence"/>
</dbReference>
<organism evidence="3 4">
    <name type="scientific">Pseudovibrio ascidiaceicola</name>
    <dbReference type="NCBI Taxonomy" id="285279"/>
    <lineage>
        <taxon>Bacteria</taxon>
        <taxon>Pseudomonadati</taxon>
        <taxon>Pseudomonadota</taxon>
        <taxon>Alphaproteobacteria</taxon>
        <taxon>Hyphomicrobiales</taxon>
        <taxon>Stappiaceae</taxon>
        <taxon>Pseudovibrio</taxon>
    </lineage>
</organism>
<evidence type="ECO:0000259" key="2">
    <source>
        <dbReference type="SMART" id="SM00912"/>
    </source>
</evidence>
<keyword evidence="1" id="KW-0732">Signal</keyword>
<evidence type="ECO:0000256" key="1">
    <source>
        <dbReference type="SAM" id="SignalP"/>
    </source>
</evidence>
<dbReference type="InterPro" id="IPR011050">
    <property type="entry name" value="Pectin_lyase_fold/virulence"/>
</dbReference>
<gene>
    <name evidence="3" type="ORF">SAMN04488518_1291</name>
</gene>